<reference evidence="3" key="1">
    <citation type="journal article" date="2019" name="Int. J. Syst. Evol. Microbiol.">
        <title>The Global Catalogue of Microorganisms (GCM) 10K type strain sequencing project: providing services to taxonomists for standard genome sequencing and annotation.</title>
        <authorList>
            <consortium name="The Broad Institute Genomics Platform"/>
            <consortium name="The Broad Institute Genome Sequencing Center for Infectious Disease"/>
            <person name="Wu L."/>
            <person name="Ma J."/>
        </authorList>
    </citation>
    <scope>NUCLEOTIDE SEQUENCE [LARGE SCALE GENOMIC DNA]</scope>
    <source>
        <strain evidence="3">JCM 9371</strain>
    </source>
</reference>
<gene>
    <name evidence="2" type="ORF">ACFQZM_47670</name>
</gene>
<sequence>MTPVLARLTDRLAASARATASRLSPDVDAWIAERRRRPFESALITLDELTEPDGWGFAPGTGVLGHRSGRFFTVEGMHVTTNQGPVGEWWQPVLVQRDIAILGLIAKEFDGVLHFLLQAKMEPGNVGMVQLSPTVQATPSNYTRVHGGRPSRYVEYFTDPARGRVLVDVMQSEQGAWFHLKRNRNVVVEVRDDVAAHEDFLWLTLGQIGCLLQRPNVVNMDARTVLGCLSAMADAGASGAEVFGEPLGDPPEPGAVHPMTEVMSWLVRRKCEHEMSARLVPLTALPGWRRDTDRIRPEDGAGEFSIASVRVHARTREAPRWKQPLLAPHGPTLAGLVVRSVNGVPHALVRAEALPGYRDTIELGPTVRFPMHAYDRTPPEHRPPFLDHLLTAGDGVRYDTVQSEEGGRFLHAETRYLVVEAGDDFPRRVPPDFSWISLKQLNALQRHGHYLGIEVRSLLLCLAVACPNDRPTRSR</sequence>
<dbReference type="InterPro" id="IPR038153">
    <property type="entry name" value="EvaA-like_sf"/>
</dbReference>
<feature type="domain" description="dTDP-4-dehydro-6-deoxy-alpha-D-glucopyranose 2,3-dehydratase" evidence="1">
    <location>
        <begin position="26"/>
        <end position="229"/>
    </location>
</feature>
<name>A0ABW2Y3I4_9ACTN</name>
<proteinExistence type="predicted"/>
<evidence type="ECO:0000313" key="3">
    <source>
        <dbReference type="Proteomes" id="UP001597063"/>
    </source>
</evidence>
<accession>A0ABW2Y3I4</accession>
<dbReference type="InterPro" id="IPR005212">
    <property type="entry name" value="EvaA-like"/>
</dbReference>
<dbReference type="Pfam" id="PF03559">
    <property type="entry name" value="Hexose_dehydrat"/>
    <property type="match status" value="2"/>
</dbReference>
<dbReference type="Proteomes" id="UP001597063">
    <property type="component" value="Unassembled WGS sequence"/>
</dbReference>
<feature type="domain" description="dTDP-4-dehydro-6-deoxy-alpha-D-glucopyranose 2,3-dehydratase" evidence="1">
    <location>
        <begin position="260"/>
        <end position="462"/>
    </location>
</feature>
<comment type="caution">
    <text evidence="2">The sequence shown here is derived from an EMBL/GenBank/DDBJ whole genome shotgun (WGS) entry which is preliminary data.</text>
</comment>
<dbReference type="EMBL" id="JBHTGP010000038">
    <property type="protein sequence ID" value="MFD0692239.1"/>
    <property type="molecule type" value="Genomic_DNA"/>
</dbReference>
<evidence type="ECO:0000259" key="1">
    <source>
        <dbReference type="Pfam" id="PF03559"/>
    </source>
</evidence>
<dbReference type="Gene3D" id="3.90.79.40">
    <property type="entry name" value="EvaA sugar 2,3-dehydratase subunit"/>
    <property type="match status" value="2"/>
</dbReference>
<protein>
    <submittedName>
        <fullName evidence="2">NDP-hexose 2,3-dehydratase family protein</fullName>
    </submittedName>
</protein>
<dbReference type="RefSeq" id="WP_131755968.1">
    <property type="nucleotide sequence ID" value="NZ_CAACUY010000010.1"/>
</dbReference>
<evidence type="ECO:0000313" key="2">
    <source>
        <dbReference type="EMBL" id="MFD0692239.1"/>
    </source>
</evidence>
<organism evidence="2 3">
    <name type="scientific">Actinomadura fibrosa</name>
    <dbReference type="NCBI Taxonomy" id="111802"/>
    <lineage>
        <taxon>Bacteria</taxon>
        <taxon>Bacillati</taxon>
        <taxon>Actinomycetota</taxon>
        <taxon>Actinomycetes</taxon>
        <taxon>Streptosporangiales</taxon>
        <taxon>Thermomonosporaceae</taxon>
        <taxon>Actinomadura</taxon>
    </lineage>
</organism>
<keyword evidence="3" id="KW-1185">Reference proteome</keyword>